<name>A0A812EMV0_ACAPH</name>
<dbReference type="GO" id="GO:0019005">
    <property type="term" value="C:SCF ubiquitin ligase complex"/>
    <property type="evidence" value="ECO:0007669"/>
    <property type="project" value="TreeGrafter"/>
</dbReference>
<feature type="region of interest" description="Disordered" evidence="1">
    <location>
        <begin position="240"/>
        <end position="295"/>
    </location>
</feature>
<dbReference type="Gene3D" id="3.80.10.10">
    <property type="entry name" value="Ribonuclease Inhibitor"/>
    <property type="match status" value="1"/>
</dbReference>
<dbReference type="SUPFAM" id="SSF52047">
    <property type="entry name" value="RNI-like"/>
    <property type="match status" value="1"/>
</dbReference>
<dbReference type="PANTHER" id="PTHR13318">
    <property type="entry name" value="PARTNER OF PAIRED, ISOFORM B-RELATED"/>
    <property type="match status" value="1"/>
</dbReference>
<evidence type="ECO:0000313" key="3">
    <source>
        <dbReference type="EMBL" id="CAE1326527.1"/>
    </source>
</evidence>
<feature type="domain" description="F-box/LRR-repeat protein 15-like leucin rich repeat" evidence="2">
    <location>
        <begin position="66"/>
        <end position="241"/>
    </location>
</feature>
<keyword evidence="4" id="KW-1185">Reference proteome</keyword>
<dbReference type="InterPro" id="IPR006553">
    <property type="entry name" value="Leu-rich_rpt_Cys-con_subtyp"/>
</dbReference>
<evidence type="ECO:0000259" key="2">
    <source>
        <dbReference type="Pfam" id="PF25372"/>
    </source>
</evidence>
<gene>
    <name evidence="3" type="ORF">SPHA_76110</name>
</gene>
<dbReference type="SMART" id="SM00367">
    <property type="entry name" value="LRR_CC"/>
    <property type="match status" value="5"/>
</dbReference>
<dbReference type="AlphaFoldDB" id="A0A812EMV0"/>
<dbReference type="EMBL" id="CAHIKZ030005480">
    <property type="protein sequence ID" value="CAE1326527.1"/>
    <property type="molecule type" value="Genomic_DNA"/>
</dbReference>
<accession>A0A812EMV0</accession>
<dbReference type="GO" id="GO:0031146">
    <property type="term" value="P:SCF-dependent proteasomal ubiquitin-dependent protein catabolic process"/>
    <property type="evidence" value="ECO:0007669"/>
    <property type="project" value="TreeGrafter"/>
</dbReference>
<feature type="compositionally biased region" description="Polar residues" evidence="1">
    <location>
        <begin position="268"/>
        <end position="280"/>
    </location>
</feature>
<evidence type="ECO:0000313" key="4">
    <source>
        <dbReference type="Proteomes" id="UP000597762"/>
    </source>
</evidence>
<dbReference type="OrthoDB" id="10257471at2759"/>
<reference evidence="3" key="1">
    <citation type="submission" date="2021-01" db="EMBL/GenBank/DDBJ databases">
        <authorList>
            <person name="Li R."/>
            <person name="Bekaert M."/>
        </authorList>
    </citation>
    <scope>NUCLEOTIDE SEQUENCE</scope>
    <source>
        <strain evidence="3">Farmed</strain>
    </source>
</reference>
<evidence type="ECO:0000256" key="1">
    <source>
        <dbReference type="SAM" id="MobiDB-lite"/>
    </source>
</evidence>
<organism evidence="3 4">
    <name type="scientific">Acanthosepion pharaonis</name>
    <name type="common">Pharaoh cuttlefish</name>
    <name type="synonym">Sepia pharaonis</name>
    <dbReference type="NCBI Taxonomy" id="158019"/>
    <lineage>
        <taxon>Eukaryota</taxon>
        <taxon>Metazoa</taxon>
        <taxon>Spiralia</taxon>
        <taxon>Lophotrochozoa</taxon>
        <taxon>Mollusca</taxon>
        <taxon>Cephalopoda</taxon>
        <taxon>Coleoidea</taxon>
        <taxon>Decapodiformes</taxon>
        <taxon>Sepiida</taxon>
        <taxon>Sepiina</taxon>
        <taxon>Sepiidae</taxon>
        <taxon>Acanthosepion</taxon>
    </lineage>
</organism>
<protein>
    <recommendedName>
        <fullName evidence="2">F-box/LRR-repeat protein 15-like leucin rich repeat domain-containing protein</fullName>
    </recommendedName>
</protein>
<dbReference type="InterPro" id="IPR057207">
    <property type="entry name" value="FBXL15_LRR"/>
</dbReference>
<dbReference type="PANTHER" id="PTHR13318:SF95">
    <property type="entry name" value="F-BOX PROTEIN YLR352W"/>
    <property type="match status" value="1"/>
</dbReference>
<dbReference type="Proteomes" id="UP000597762">
    <property type="component" value="Unassembled WGS sequence"/>
</dbReference>
<comment type="caution">
    <text evidence="3">The sequence shown here is derived from an EMBL/GenBank/DDBJ whole genome shotgun (WGS) entry which is preliminary data.</text>
</comment>
<sequence>MAARKKGMRFYVPSLISLCKQLVVENLTADGASLQALPVDLQEKCLHYMARRGLLTDKNLKNALHKDLRKLDLSNSSVTQDGISQLRDCPQVRKLNLNSQNQEERFSSASLSGVFSMCHFIQVLNLSYCCWVDDATITSLSEHCQDIRCLNLSYCSRVTDQSMKALGKNCPRLAQVNFSRNSLTDEGIAALLEGHCHRTLEEMLLKNIEEISENSVKLILSVCPKLSIINFSGCPRISDDASCGRSVHRPRSSPLREGTAWRSRPRRSSNAVASRSQKCTSGERNKKPPKSDSFCSPKNHPLDFLFLSLTPEAGIFPHPSRVHVSLRGRLPSQNAVSKVSYSPSSLLPGYVSKRSAIPFHKPSSNP</sequence>
<proteinExistence type="predicted"/>
<dbReference type="Pfam" id="PF25372">
    <property type="entry name" value="DUF7885"/>
    <property type="match status" value="1"/>
</dbReference>
<dbReference type="InterPro" id="IPR032675">
    <property type="entry name" value="LRR_dom_sf"/>
</dbReference>
<feature type="compositionally biased region" description="Basic and acidic residues" evidence="1">
    <location>
        <begin position="281"/>
        <end position="290"/>
    </location>
</feature>